<dbReference type="EMBL" id="LR134510">
    <property type="protein sequence ID" value="VEJ08930.1"/>
    <property type="molecule type" value="Genomic_DNA"/>
</dbReference>
<organism evidence="2 3">
    <name type="scientific">Actinobacillus delphinicola</name>
    <dbReference type="NCBI Taxonomy" id="51161"/>
    <lineage>
        <taxon>Bacteria</taxon>
        <taxon>Pseudomonadati</taxon>
        <taxon>Pseudomonadota</taxon>
        <taxon>Gammaproteobacteria</taxon>
        <taxon>Pasteurellales</taxon>
        <taxon>Pasteurellaceae</taxon>
        <taxon>Actinobacillus</taxon>
    </lineage>
</organism>
<proteinExistence type="predicted"/>
<dbReference type="PANTHER" id="PTHR33747">
    <property type="entry name" value="UPF0225 PROTEIN SCO1677"/>
    <property type="match status" value="1"/>
</dbReference>
<dbReference type="AlphaFoldDB" id="A0A448TSE2"/>
<dbReference type="Pfam" id="PF02810">
    <property type="entry name" value="SEC-C"/>
    <property type="match status" value="2"/>
</dbReference>
<feature type="domain" description="YchJ-like middle NTF2-like" evidence="1">
    <location>
        <begin position="28"/>
        <end position="125"/>
    </location>
</feature>
<dbReference type="InterPro" id="IPR048469">
    <property type="entry name" value="YchJ-like_M"/>
</dbReference>
<dbReference type="NCBIfam" id="NF001213">
    <property type="entry name" value="PRK00183.1"/>
    <property type="match status" value="1"/>
</dbReference>
<dbReference type="InterPro" id="IPR004027">
    <property type="entry name" value="SEC_C_motif"/>
</dbReference>
<keyword evidence="3" id="KW-1185">Reference proteome</keyword>
<dbReference type="Proteomes" id="UP000279799">
    <property type="component" value="Chromosome"/>
</dbReference>
<dbReference type="SUPFAM" id="SSF103642">
    <property type="entry name" value="Sec-C motif"/>
    <property type="match status" value="1"/>
</dbReference>
<sequence>MGEACPCQSGKTYQDCCQPYHLGEDAPDAESLMRSRYSAFVLGNIDYIVKTTFPRQQSAMDIAALKKWAQEKQWQGLCVLKVQDEFAKNKSSVEFEAYFAQDGVDEIHHEKSLFIHQNGRIYFLDPTLNLPAEKSPCVCGSGRKFKLCCGKLLREFYS</sequence>
<dbReference type="RefSeq" id="WP_126598423.1">
    <property type="nucleotide sequence ID" value="NZ_LR134510.1"/>
</dbReference>
<dbReference type="SUPFAM" id="SSF54427">
    <property type="entry name" value="NTF2-like"/>
    <property type="match status" value="1"/>
</dbReference>
<dbReference type="NCBIfam" id="NF002486">
    <property type="entry name" value="PRK01752.1"/>
    <property type="match status" value="1"/>
</dbReference>
<protein>
    <submittedName>
        <fullName evidence="2">SEC-C motif</fullName>
    </submittedName>
</protein>
<accession>A0A448TSE2</accession>
<gene>
    <name evidence="2" type="primary">ychJ</name>
    <name evidence="2" type="ORF">NCTC12871_00348</name>
</gene>
<dbReference type="Pfam" id="PF17775">
    <property type="entry name" value="YchJ_M-like"/>
    <property type="match status" value="1"/>
</dbReference>
<dbReference type="InterPro" id="IPR032710">
    <property type="entry name" value="NTF2-like_dom_sf"/>
</dbReference>
<dbReference type="OrthoDB" id="21421at2"/>
<reference evidence="2 3" key="1">
    <citation type="submission" date="2018-12" db="EMBL/GenBank/DDBJ databases">
        <authorList>
            <consortium name="Pathogen Informatics"/>
        </authorList>
    </citation>
    <scope>NUCLEOTIDE SEQUENCE [LARGE SCALE GENOMIC DNA]</scope>
    <source>
        <strain evidence="2 3">NCTC12871</strain>
    </source>
</reference>
<evidence type="ECO:0000313" key="2">
    <source>
        <dbReference type="EMBL" id="VEJ08930.1"/>
    </source>
</evidence>
<dbReference type="PANTHER" id="PTHR33747:SF1">
    <property type="entry name" value="ADENYLATE CYCLASE-ASSOCIATED CAP C-TERMINAL DOMAIN-CONTAINING PROTEIN"/>
    <property type="match status" value="1"/>
</dbReference>
<evidence type="ECO:0000313" key="3">
    <source>
        <dbReference type="Proteomes" id="UP000279799"/>
    </source>
</evidence>
<name>A0A448TSE2_9PAST</name>
<dbReference type="Gene3D" id="3.10.450.50">
    <property type="match status" value="1"/>
</dbReference>
<dbReference type="KEGG" id="adp:NCTC12871_00348"/>
<evidence type="ECO:0000259" key="1">
    <source>
        <dbReference type="Pfam" id="PF17775"/>
    </source>
</evidence>